<dbReference type="EMBL" id="SHBF01000018">
    <property type="protein sequence ID" value="RZO27141.1"/>
    <property type="molecule type" value="Genomic_DNA"/>
</dbReference>
<feature type="domain" description="PhoD-like phosphatase metallophosphatase" evidence="2">
    <location>
        <begin position="35"/>
        <end position="250"/>
    </location>
</feature>
<accession>A0A520N0Y6</accession>
<dbReference type="InterPro" id="IPR038607">
    <property type="entry name" value="PhoD-like_sf"/>
</dbReference>
<dbReference type="PANTHER" id="PTHR33987:SF1">
    <property type="entry name" value="CALCINEURIN-LIKE METALLO-PHOSPHOESTERASE SUPERFAMILY PROTEIN"/>
    <property type="match status" value="1"/>
</dbReference>
<dbReference type="AlphaFoldDB" id="A0A520N0Y6"/>
<dbReference type="PANTHER" id="PTHR33987">
    <property type="entry name" value="CALCINEURIN-LIKE METALLO-PHOSPHOESTERASE SUPERFAMILY PROTEIN"/>
    <property type="match status" value="1"/>
</dbReference>
<proteinExistence type="predicted"/>
<evidence type="ECO:0000259" key="2">
    <source>
        <dbReference type="Pfam" id="PF09423"/>
    </source>
</evidence>
<feature type="non-terminal residue" evidence="3">
    <location>
        <position position="261"/>
    </location>
</feature>
<keyword evidence="1" id="KW-0732">Signal</keyword>
<evidence type="ECO:0000256" key="1">
    <source>
        <dbReference type="SAM" id="SignalP"/>
    </source>
</evidence>
<sequence>MKIFFLRFFLLLTSSTNFIYAESIKIGLGSCLDQDYPQPIWQSIEKEDLNYFIFLGDNVYGDTRYGSLRKMKRAYDKQKKVLPDFLNDISIFSIWDDHDFGINDGGADYRFKRRAQELYLDFWEITKDDDRSNREGIYFSKNEIFFDKKFKFIFLDTRFFRSKLKGKKSNYIENIEPDATILGNAQWTWLENELKSDFDFLFIFSSIQIIAKDHRFEKWNNFPNERTKLFKLLDQFNDKTILFSGDRHRAGIYRKNGIIEV</sequence>
<dbReference type="SUPFAM" id="SSF56300">
    <property type="entry name" value="Metallo-dependent phosphatases"/>
    <property type="match status" value="1"/>
</dbReference>
<reference evidence="3 4" key="1">
    <citation type="submission" date="2019-02" db="EMBL/GenBank/DDBJ databases">
        <title>Prokaryotic population dynamics and viral predation in marine succession experiment using metagenomics: the confinement effect.</title>
        <authorList>
            <person name="Haro-Moreno J.M."/>
            <person name="Rodriguez-Valera F."/>
            <person name="Lopez-Perez M."/>
        </authorList>
    </citation>
    <scope>NUCLEOTIDE SEQUENCE [LARGE SCALE GENOMIC DNA]</scope>
    <source>
        <strain evidence="3">MED-G160</strain>
    </source>
</reference>
<evidence type="ECO:0000313" key="3">
    <source>
        <dbReference type="EMBL" id="RZO27141.1"/>
    </source>
</evidence>
<dbReference type="Proteomes" id="UP000318710">
    <property type="component" value="Unassembled WGS sequence"/>
</dbReference>
<dbReference type="InterPro" id="IPR018946">
    <property type="entry name" value="PhoD-like_MPP"/>
</dbReference>
<feature type="chain" id="PRO_5021938570" evidence="1">
    <location>
        <begin position="22"/>
        <end position="261"/>
    </location>
</feature>
<organism evidence="3 4">
    <name type="scientific">SAR86 cluster bacterium</name>
    <dbReference type="NCBI Taxonomy" id="2030880"/>
    <lineage>
        <taxon>Bacteria</taxon>
        <taxon>Pseudomonadati</taxon>
        <taxon>Pseudomonadota</taxon>
        <taxon>Gammaproteobacteria</taxon>
        <taxon>SAR86 cluster</taxon>
    </lineage>
</organism>
<dbReference type="CDD" id="cd07389">
    <property type="entry name" value="MPP_PhoD"/>
    <property type="match status" value="1"/>
</dbReference>
<dbReference type="InterPro" id="IPR029052">
    <property type="entry name" value="Metallo-depent_PP-like"/>
</dbReference>
<evidence type="ECO:0000313" key="4">
    <source>
        <dbReference type="Proteomes" id="UP000318710"/>
    </source>
</evidence>
<dbReference type="Gene3D" id="3.60.21.70">
    <property type="entry name" value="PhoD-like phosphatase"/>
    <property type="match status" value="1"/>
</dbReference>
<gene>
    <name evidence="3" type="ORF">EVA93_03325</name>
</gene>
<feature type="signal peptide" evidence="1">
    <location>
        <begin position="1"/>
        <end position="21"/>
    </location>
</feature>
<dbReference type="Pfam" id="PF09423">
    <property type="entry name" value="PhoD"/>
    <property type="match status" value="1"/>
</dbReference>
<comment type="caution">
    <text evidence="3">The sequence shown here is derived from an EMBL/GenBank/DDBJ whole genome shotgun (WGS) entry which is preliminary data.</text>
</comment>
<protein>
    <submittedName>
        <fullName evidence="3">Alkaline phosphatase family protein</fullName>
    </submittedName>
</protein>
<name>A0A520N0Y6_9GAMM</name>